<evidence type="ECO:0000313" key="3">
    <source>
        <dbReference type="Proteomes" id="UP000075666"/>
    </source>
</evidence>
<gene>
    <name evidence="1" type="ORF">B4102_0845</name>
    <name evidence="2" type="ORF">JGZ69_22350</name>
</gene>
<dbReference type="Proteomes" id="UP000595512">
    <property type="component" value="Chromosome"/>
</dbReference>
<dbReference type="InterPro" id="IPR031664">
    <property type="entry name" value="DUF5085"/>
</dbReference>
<dbReference type="PATRIC" id="fig|46224.3.peg.4254"/>
<evidence type="ECO:0000313" key="2">
    <source>
        <dbReference type="EMBL" id="QQX25390.1"/>
    </source>
</evidence>
<dbReference type="RefSeq" id="WP_066233991.1">
    <property type="nucleotide sequence ID" value="NZ_CP066701.1"/>
</dbReference>
<evidence type="ECO:0000313" key="4">
    <source>
        <dbReference type="Proteomes" id="UP000595512"/>
    </source>
</evidence>
<dbReference type="AlphaFoldDB" id="A0A150KMX4"/>
<dbReference type="KEGG" id="hspo:JGZ69_22350"/>
<proteinExistence type="predicted"/>
<dbReference type="Pfam" id="PF16895">
    <property type="entry name" value="DUF5085"/>
    <property type="match status" value="1"/>
</dbReference>
<accession>A0A150KMX4</accession>
<reference evidence="1 3" key="1">
    <citation type="submission" date="2016-01" db="EMBL/GenBank/DDBJ databases">
        <title>Genome Sequences of Twelve Sporeforming Bacillus Species Isolated from Foods.</title>
        <authorList>
            <person name="Berendsen E.M."/>
            <person name="Wells-Bennik M.H."/>
            <person name="Krawcyk A.O."/>
            <person name="De Jong A."/>
            <person name="Holsappel S."/>
            <person name="Eijlander R.T."/>
            <person name="Kuipers O.P."/>
        </authorList>
    </citation>
    <scope>NUCLEOTIDE SEQUENCE [LARGE SCALE GENOMIC DNA]</scope>
    <source>
        <strain evidence="1 3">B4102</strain>
    </source>
</reference>
<keyword evidence="3" id="KW-1185">Reference proteome</keyword>
<dbReference type="Proteomes" id="UP000075666">
    <property type="component" value="Unassembled WGS sequence"/>
</dbReference>
<dbReference type="Gene3D" id="3.20.80.10">
    <property type="entry name" value="Regulatory factor, effector binding domain"/>
    <property type="match status" value="1"/>
</dbReference>
<dbReference type="EMBL" id="CP066701">
    <property type="protein sequence ID" value="QQX25390.1"/>
    <property type="molecule type" value="Genomic_DNA"/>
</dbReference>
<dbReference type="GeneID" id="62498797"/>
<evidence type="ECO:0000313" key="1">
    <source>
        <dbReference type="EMBL" id="KYC97190.1"/>
    </source>
</evidence>
<reference evidence="2 4" key="2">
    <citation type="submission" date="2020-12" db="EMBL/GenBank/DDBJ databases">
        <title>Taxonomic evaluation of the Bacillus sporothermodurans group of bacteria based on whole genome sequences.</title>
        <authorList>
            <person name="Fiedler G."/>
            <person name="Herbstmann A.-D."/>
            <person name="Doll E."/>
            <person name="Wenning M."/>
            <person name="Brinks E."/>
            <person name="Kabisch J."/>
            <person name="Breitenwieser F."/>
            <person name="Lappann M."/>
            <person name="Boehnlein C."/>
            <person name="Franz C."/>
        </authorList>
    </citation>
    <scope>NUCLEOTIDE SEQUENCE [LARGE SCALE GENOMIC DNA]</scope>
    <source>
        <strain evidence="2 4">DSM 10599</strain>
    </source>
</reference>
<dbReference type="EMBL" id="LQYN01000086">
    <property type="protein sequence ID" value="KYC97190.1"/>
    <property type="molecule type" value="Genomic_DNA"/>
</dbReference>
<dbReference type="InterPro" id="IPR011256">
    <property type="entry name" value="Reg_factor_effector_dom_sf"/>
</dbReference>
<dbReference type="OrthoDB" id="2365165at2"/>
<dbReference type="STRING" id="46224.B4102_0845"/>
<sequence length="147" mass="17257">MIVREESLVIRNVVTVEEVIPHDEWFLPALGLRRNLVNEDIYYTSPVVFKVEEMKNEPSFGKYTYYIGLNTEVEVGEDANFKQLEYLEITPAIYVRCPEVDELEEAYELLRHYAKENGLEIDESFYHVCFDAFDNVIMDIYAQVKEG</sequence>
<organism evidence="1 3">
    <name type="scientific">Heyndrickxia sporothermodurans</name>
    <dbReference type="NCBI Taxonomy" id="46224"/>
    <lineage>
        <taxon>Bacteria</taxon>
        <taxon>Bacillati</taxon>
        <taxon>Bacillota</taxon>
        <taxon>Bacilli</taxon>
        <taxon>Bacillales</taxon>
        <taxon>Bacillaceae</taxon>
        <taxon>Heyndrickxia</taxon>
    </lineage>
</organism>
<name>A0A150KMX4_9BACI</name>
<protein>
    <submittedName>
        <fullName evidence="2">DUF5085 family protein</fullName>
    </submittedName>
</protein>